<evidence type="ECO:0000313" key="2">
    <source>
        <dbReference type="EMBL" id="MEX6429015.1"/>
    </source>
</evidence>
<dbReference type="SUPFAM" id="SSF143100">
    <property type="entry name" value="TTHA1013/TTHA0281-like"/>
    <property type="match status" value="1"/>
</dbReference>
<evidence type="ECO:0000313" key="3">
    <source>
        <dbReference type="Proteomes" id="UP001560267"/>
    </source>
</evidence>
<feature type="transmembrane region" description="Helical" evidence="1">
    <location>
        <begin position="242"/>
        <end position="262"/>
    </location>
</feature>
<accession>A0ABV3Y0H9</accession>
<feature type="transmembrane region" description="Helical" evidence="1">
    <location>
        <begin position="23"/>
        <end position="44"/>
    </location>
</feature>
<keyword evidence="1" id="KW-0812">Transmembrane</keyword>
<comment type="caution">
    <text evidence="2">The sequence shown here is derived from an EMBL/GenBank/DDBJ whole genome shotgun (WGS) entry which is preliminary data.</text>
</comment>
<keyword evidence="1" id="KW-1133">Transmembrane helix</keyword>
<organism evidence="2 3">
    <name type="scientific">Ferrimicrobium acidiphilum</name>
    <dbReference type="NCBI Taxonomy" id="121039"/>
    <lineage>
        <taxon>Bacteria</taxon>
        <taxon>Bacillati</taxon>
        <taxon>Actinomycetota</taxon>
        <taxon>Acidimicrobiia</taxon>
        <taxon>Acidimicrobiales</taxon>
        <taxon>Acidimicrobiaceae</taxon>
        <taxon>Ferrimicrobium</taxon>
    </lineage>
</organism>
<keyword evidence="3" id="KW-1185">Reference proteome</keyword>
<gene>
    <name evidence="2" type="ORF">AB6A68_04095</name>
</gene>
<dbReference type="RefSeq" id="WP_298343923.1">
    <property type="nucleotide sequence ID" value="NZ_JBFSHR010000009.1"/>
</dbReference>
<evidence type="ECO:0000256" key="1">
    <source>
        <dbReference type="SAM" id="Phobius"/>
    </source>
</evidence>
<keyword evidence="1" id="KW-0472">Membrane</keyword>
<dbReference type="Proteomes" id="UP001560267">
    <property type="component" value="Unassembled WGS sequence"/>
</dbReference>
<reference evidence="2 3" key="1">
    <citation type="submission" date="2024-07" db="EMBL/GenBank/DDBJ databases">
        <title>Draft Genome Sequence of Ferrimicrobium acidiphilum Strain YE2023, Isolated from a Pulp of Bioleach Reactor.</title>
        <authorList>
            <person name="Elkina Y.A."/>
            <person name="Bulaeva A.G."/>
            <person name="Beletsky A.V."/>
            <person name="Mardanov A.V."/>
        </authorList>
    </citation>
    <scope>NUCLEOTIDE SEQUENCE [LARGE SCALE GENOMIC DNA]</scope>
    <source>
        <strain evidence="2 3">YE2023</strain>
    </source>
</reference>
<dbReference type="Gene3D" id="3.30.160.250">
    <property type="match status" value="1"/>
</dbReference>
<proteinExistence type="predicted"/>
<dbReference type="InterPro" id="IPR035069">
    <property type="entry name" value="TTHA1013/TTHA0281-like"/>
</dbReference>
<sequence>MIHEAPEQRSADTDGPKTPRKRMILAVVGAAVVLLGSVIGYLTLIPQTHVVPSRLSQLVTTRPGVKAFDIKATSSLVQPVAKSGIKPLEAAANQFPAQTGIYSRVWRPSANPVAATEIIAFLSPSTTTARSVYQLLNTQQLGSKSYASSSLARRSTFNVPGIAGSSGATYSSSGASSTTKANPTLGEVVFRFGRVVALTETLSTSGAQHSVQVIARSEAAQLHSVEPGFTLAATAYPVTASWIWAIVTLVLLLAVGYVPFALPRWRERQALLRSVDIERRQDAWGVVYRRTDSGWSAYVPALPGVEATGSTRDETDRRLGEAIAAHLDAMRRDGLPIPEQSEIEVGHVAAAGAPQAQ</sequence>
<protein>
    <submittedName>
        <fullName evidence="2">Type II toxin-antitoxin system HicB family antitoxin</fullName>
    </submittedName>
</protein>
<dbReference type="EMBL" id="JBFSHR010000009">
    <property type="protein sequence ID" value="MEX6429015.1"/>
    <property type="molecule type" value="Genomic_DNA"/>
</dbReference>
<name>A0ABV3Y0H9_9ACTN</name>